<dbReference type="Pfam" id="PF09335">
    <property type="entry name" value="VTT_dom"/>
    <property type="match status" value="1"/>
</dbReference>
<dbReference type="OrthoDB" id="9813426at2"/>
<dbReference type="Proteomes" id="UP000027986">
    <property type="component" value="Chromosome"/>
</dbReference>
<dbReference type="InterPro" id="IPR051311">
    <property type="entry name" value="DedA_domain"/>
</dbReference>
<dbReference type="GeneID" id="41840649"/>
<evidence type="ECO:0000256" key="8">
    <source>
        <dbReference type="SAM" id="Phobius"/>
    </source>
</evidence>
<dbReference type="InterPro" id="IPR032816">
    <property type="entry name" value="VTT_dom"/>
</dbReference>
<evidence type="ECO:0000256" key="1">
    <source>
        <dbReference type="ARBA" id="ARBA00004651"/>
    </source>
</evidence>
<name>A0A075JK83_9MICO</name>
<evidence type="ECO:0000256" key="2">
    <source>
        <dbReference type="ARBA" id="ARBA00010792"/>
    </source>
</evidence>
<evidence type="ECO:0000259" key="9">
    <source>
        <dbReference type="Pfam" id="PF09335"/>
    </source>
</evidence>
<dbReference type="EMBL" id="CP008889">
    <property type="protein sequence ID" value="AIF40493.1"/>
    <property type="molecule type" value="Genomic_DNA"/>
</dbReference>
<keyword evidence="11" id="KW-1185">Reference proteome</keyword>
<feature type="transmembrane region" description="Helical" evidence="8">
    <location>
        <begin position="170"/>
        <end position="189"/>
    </location>
</feature>
<feature type="transmembrane region" description="Helical" evidence="8">
    <location>
        <begin position="16"/>
        <end position="36"/>
    </location>
</feature>
<keyword evidence="6 8" id="KW-0472">Membrane</keyword>
<accession>A0A075JK83</accession>
<dbReference type="eggNOG" id="COG0586">
    <property type="taxonomic scope" value="Bacteria"/>
</dbReference>
<comment type="similarity">
    <text evidence="2">Belongs to the DedA family.</text>
</comment>
<feature type="transmembrane region" description="Helical" evidence="8">
    <location>
        <begin position="56"/>
        <end position="76"/>
    </location>
</feature>
<reference evidence="10 11" key="1">
    <citation type="submission" date="2014-07" db="EMBL/GenBank/DDBJ databases">
        <title>Genome Sequencing of Dermacoccus nishinomiyaensis.</title>
        <authorList>
            <person name="Hong K.W."/>
            <person name="Chan K.G."/>
        </authorList>
    </citation>
    <scope>NUCLEOTIDE SEQUENCE [LARGE SCALE GENOMIC DNA]</scope>
    <source>
        <strain evidence="10 11">M25</strain>
    </source>
</reference>
<evidence type="ECO:0000256" key="5">
    <source>
        <dbReference type="ARBA" id="ARBA00022989"/>
    </source>
</evidence>
<feature type="compositionally biased region" description="Basic and acidic residues" evidence="7">
    <location>
        <begin position="204"/>
        <end position="214"/>
    </location>
</feature>
<proteinExistence type="inferred from homology"/>
<keyword evidence="3" id="KW-1003">Cell membrane</keyword>
<comment type="subcellular location">
    <subcellularLocation>
        <location evidence="1">Cell membrane</location>
        <topology evidence="1">Multi-pass membrane protein</topology>
    </subcellularLocation>
</comment>
<feature type="domain" description="VTT" evidence="9">
    <location>
        <begin position="35"/>
        <end position="161"/>
    </location>
</feature>
<protein>
    <recommendedName>
        <fullName evidence="9">VTT domain-containing protein</fullName>
    </recommendedName>
</protein>
<dbReference type="KEGG" id="dni:HX89_05550"/>
<dbReference type="HOGENOM" id="CLU_044208_2_2_11"/>
<evidence type="ECO:0000256" key="6">
    <source>
        <dbReference type="ARBA" id="ARBA00023136"/>
    </source>
</evidence>
<gene>
    <name evidence="10" type="ORF">HX89_05550</name>
</gene>
<dbReference type="AlphaFoldDB" id="A0A075JK83"/>
<organism evidence="10 11">
    <name type="scientific">Dermacoccus nishinomiyaensis</name>
    <dbReference type="NCBI Taxonomy" id="1274"/>
    <lineage>
        <taxon>Bacteria</taxon>
        <taxon>Bacillati</taxon>
        <taxon>Actinomycetota</taxon>
        <taxon>Actinomycetes</taxon>
        <taxon>Micrococcales</taxon>
        <taxon>Dermacoccaceae</taxon>
        <taxon>Dermacoccus</taxon>
    </lineage>
</organism>
<keyword evidence="5 8" id="KW-1133">Transmembrane helix</keyword>
<dbReference type="PANTHER" id="PTHR42709">
    <property type="entry name" value="ALKALINE PHOSPHATASE LIKE PROTEIN"/>
    <property type="match status" value="1"/>
</dbReference>
<sequence length="225" mass="23897">MLDAVLAPLEHLMTSWWIYPALFGLCTLDAFVPVFPSEAPLILAGVYAASDPNGPQLVLVVLVATLGAALGDHLSYGIGRVVGARSLGAHGSRRARTFEKVSRVLHERGSWALLVVRFIPGGRSVGTMSLGAARYPLLTKFTPYDLLATLLWALHGCLIGYVGGRAFGDNHLAGILTGIGLAMAVAALLEGVRHVRTKRRVTRERRAASGDSTRDAASSVEVSQS</sequence>
<evidence type="ECO:0000256" key="4">
    <source>
        <dbReference type="ARBA" id="ARBA00022692"/>
    </source>
</evidence>
<dbReference type="RefSeq" id="WP_038567608.1">
    <property type="nucleotide sequence ID" value="NZ_CP008889.1"/>
</dbReference>
<evidence type="ECO:0000256" key="3">
    <source>
        <dbReference type="ARBA" id="ARBA00022475"/>
    </source>
</evidence>
<keyword evidence="4 8" id="KW-0812">Transmembrane</keyword>
<feature type="region of interest" description="Disordered" evidence="7">
    <location>
        <begin position="200"/>
        <end position="225"/>
    </location>
</feature>
<evidence type="ECO:0000256" key="7">
    <source>
        <dbReference type="SAM" id="MobiDB-lite"/>
    </source>
</evidence>
<dbReference type="GO" id="GO:0005886">
    <property type="term" value="C:plasma membrane"/>
    <property type="evidence" value="ECO:0007669"/>
    <property type="project" value="UniProtKB-SubCell"/>
</dbReference>
<dbReference type="PANTHER" id="PTHR42709:SF6">
    <property type="entry name" value="UNDECAPRENYL PHOSPHATE TRANSPORTER A"/>
    <property type="match status" value="1"/>
</dbReference>
<feature type="transmembrane region" description="Helical" evidence="8">
    <location>
        <begin position="144"/>
        <end position="164"/>
    </location>
</feature>
<evidence type="ECO:0000313" key="11">
    <source>
        <dbReference type="Proteomes" id="UP000027986"/>
    </source>
</evidence>
<evidence type="ECO:0000313" key="10">
    <source>
        <dbReference type="EMBL" id="AIF40493.1"/>
    </source>
</evidence>